<keyword evidence="3" id="KW-1185">Reference proteome</keyword>
<reference evidence="2 3" key="1">
    <citation type="submission" date="2018-07" db="EMBL/GenBank/DDBJ databases">
        <title>Genomic Encyclopedia of Type Strains, Phase III (KMG-III): the genomes of soil and plant-associated and newly described type strains.</title>
        <authorList>
            <person name="Whitman W."/>
        </authorList>
    </citation>
    <scope>NUCLEOTIDE SEQUENCE [LARGE SCALE GENOMIC DNA]</scope>
    <source>
        <strain evidence="2 3">CECT 7958</strain>
    </source>
</reference>
<organism evidence="2 3">
    <name type="scientific">Winogradskyella arenosi</name>
    <dbReference type="NCBI Taxonomy" id="533325"/>
    <lineage>
        <taxon>Bacteria</taxon>
        <taxon>Pseudomonadati</taxon>
        <taxon>Bacteroidota</taxon>
        <taxon>Flavobacteriia</taxon>
        <taxon>Flavobacteriales</taxon>
        <taxon>Flavobacteriaceae</taxon>
        <taxon>Winogradskyella</taxon>
    </lineage>
</organism>
<gene>
    <name evidence="2" type="ORF">DFQ08_101963</name>
</gene>
<evidence type="ECO:0000313" key="2">
    <source>
        <dbReference type="EMBL" id="RCW94155.1"/>
    </source>
</evidence>
<feature type="chain" id="PRO_5016671250" description="Calx-beta domain-containing protein" evidence="1">
    <location>
        <begin position="22"/>
        <end position="248"/>
    </location>
</feature>
<dbReference type="AlphaFoldDB" id="A0A368ZMS6"/>
<protein>
    <recommendedName>
        <fullName evidence="4">Calx-beta domain-containing protein</fullName>
    </recommendedName>
</protein>
<evidence type="ECO:0000256" key="1">
    <source>
        <dbReference type="SAM" id="SignalP"/>
    </source>
</evidence>
<sequence>MKKYYKYLAVFAAIAMFNCEADDESKLSNYVGFEQGDLPVEIKKDSLFTKTVQVAASEVSSSDRTYSIYVDGASTLGTYYEVPETVTIPANTNVGSFDVVLTDDETLEYFDQTLIFQWEGERGLNISNPVTLNVTELCELTLISVVLEFDDYPGEAYFQLVDFSSGSAVLLYDSRNELSFSGLTTYEHRFCLDDGDYGIAVYDSYGDGGTDYTVSIKGEDIVLSEGSVPDAGSGYPVVTNISDIFTIE</sequence>
<comment type="caution">
    <text evidence="2">The sequence shown here is derived from an EMBL/GenBank/DDBJ whole genome shotgun (WGS) entry which is preliminary data.</text>
</comment>
<keyword evidence="1" id="KW-0732">Signal</keyword>
<feature type="signal peptide" evidence="1">
    <location>
        <begin position="1"/>
        <end position="21"/>
    </location>
</feature>
<proteinExistence type="predicted"/>
<name>A0A368ZMS6_9FLAO</name>
<dbReference type="Proteomes" id="UP000253436">
    <property type="component" value="Unassembled WGS sequence"/>
</dbReference>
<accession>A0A368ZMS6</accession>
<evidence type="ECO:0000313" key="3">
    <source>
        <dbReference type="Proteomes" id="UP000253436"/>
    </source>
</evidence>
<dbReference type="EMBL" id="QPJO01000001">
    <property type="protein sequence ID" value="RCW94155.1"/>
    <property type="molecule type" value="Genomic_DNA"/>
</dbReference>
<evidence type="ECO:0008006" key="4">
    <source>
        <dbReference type="Google" id="ProtNLM"/>
    </source>
</evidence>